<feature type="region of interest" description="Disordered" evidence="1">
    <location>
        <begin position="2166"/>
        <end position="2201"/>
    </location>
</feature>
<feature type="compositionally biased region" description="Acidic residues" evidence="1">
    <location>
        <begin position="111"/>
        <end position="130"/>
    </location>
</feature>
<keyword evidence="4" id="KW-1185">Reference proteome</keyword>
<feature type="compositionally biased region" description="Basic and acidic residues" evidence="1">
    <location>
        <begin position="1393"/>
        <end position="1403"/>
    </location>
</feature>
<gene>
    <name evidence="3" type="ORF">FHS27_005824</name>
</gene>
<feature type="transmembrane region" description="Helical" evidence="2">
    <location>
        <begin position="1296"/>
        <end position="1318"/>
    </location>
</feature>
<feature type="compositionally biased region" description="Polar residues" evidence="1">
    <location>
        <begin position="2188"/>
        <end position="2201"/>
    </location>
</feature>
<sequence length="3067" mass="333629">MITLSRSVAGTSWPRHRVRWRNLAFSLFIAALSSAWLASVSYAQTVPPVDQPVEKQPADEKKTVAAISSEETDASEETGAPDEISAAEDASADPATEKMNAGDADLKGDGDVSDEPMEAEPEETDEEAEAIETPMRLDHPLAASQWRRRKPRWIALYGSQLADMIPQSFRPISIEDLAAALRDAPQSALQISNAPVSRLVMVAHVDENYLVSRASRLVLPQSQDVNENDSDEFARTQVAMRRYRLGPLNLNLIETDSDLAVTERLAETGTEVGVKTDERIGSRIVSDVSGECYALGPVGGTIDFEWSSRCQHVTRGRRWTLRLPDATVTQFYLRVGQREVLDAEGGSVVRLDEPPSVDDLGFALAGSENDESAATIQPSGGNWYLIEPTPGQMLTLLLRSSNEENADDSRGPTSIADDTSHDPTMISVVRGCRLQAQWMGNQLRWSYRLTLDANDEIELSELGWANADVTAVRRDNIEVPFEWTEGRVRWTNPIGSGSATRTGTGATSGNASTTLVFEGVSKQRGKQLWLPRPLLPPDQFFVPPQTWQIQLEVPSWSVFNEVQLPDGWSVRTLPGDFVRAGDRIGVATPTGMSGELSADPTSTWMASGPPPRADDPWSVSISQNDALVFANHQVRFEMDETSIQARGKVTIEMPQGSVRPIVLEIQDGFQFEFVGVGEARRSVPTGPPVGRGRRLTIWPGGNEVVDNRVSVYVTARARRSNLYRRSNDAGQNEAIAKENTERNDNGAQRDVAGVLVDSEDLNVPQAASDLITLPGNANTPPSQPDPASLPRESGVNPPGNRGAAIAGQSIQRVDALWLIRAVDCPGQMLAAIIPPSNLSWSAKAAIEPSRKAFSDLTAEQRRFFAPLPGDAIVFGGAIEATPAVSLEKPDVNLSVSLRTLLRGGRTTPIGRPLERVTLQSESPQRPLPSDHVWQTLEVKTEGTAGEIRSMRLRFAADPKSSKANGGGDPTPPPSWSAMQWSVQLQANQPEFAIDDDAVTRQFIDGVNSWEVRVALPPRFTNQSLLIGRRRQRIDHVGSKLTIGLPNVPDAASQSAEVWIDPSLQLSRNFDALKGVPTLDNAKASRSEPLVSSRVRWSRPDAPIAETARYRYEPNDRPWIEVMPRSHHSPTGLIVGQRLAAVASVNGTDMLKLTCLVRSNSEMELTYPLSLHLVEVRRDGELVTPRIIPGRGIVLPSPVPVNNVASAALARPTTQESPPPKSALSQSSVTPPRWTRLEVSWISPATRGSWYRWFRYPDIQLDQLVVDARRELVAATGTTVIQLSAAPWGVSGMTRPLLLPAGFLGSIGWVVAFILLGLARMVGHRGFITIAAGIILAVSAALLWPSTALPLIAFVAMPLTLAALQLATTDWMRERKAAEAGLGSSSLSKAVSHSADRVSGRREPSSAVVPVGREFGGARSRGEQTPKTPPANTPAPNVPSDSWTRKFDAGEIISSELHTDDIVGGDGSSREESESEPGSGDDFSSSSIVPVLIGFAVTLATWFGGDNVAAQTPLIGPPTVVPNATTVKERTPPTIDVLVPLQRDGEMLGNKIYIPEAFYNELFFSDVRSQIQSPMIQNVSYDLKLRSPLQPDVGPALGALPRSGFPSVGTTETEGGLFESANETNRRNQPGLGGNRASLTAEKLRQTGVAKLTAKIGLVLPPETRRLRLPYRFEQVIGVARVQSGVERQTLRWGDDGEGWVWVEMPSSERDFEAVRSAEIVLSLQCQFEWESPWVLVSATLPPLSAANLNVSAGDDVESVMLQNQTSSWVVDLQSDDTLEGSLATSSSTSNGYSQVADVIYLGPTRRLSLRYQFRDAASDTTKSSAPTLPWDDENYWQKRFWVHSQAGKTVIECEIQPRSPLPPEAIVALSTTVPEVQGVDSFDDIDGPIHPGFGEENSTDDDALDKATKDAGSAAKLLGDNESIDGRDAESRETAQCKLLTQHWSRQKPDSGSDMQTLRLMSLATPTRPIRLGWTLATPKDGVWRIRMPKVKIGAEGIAARDALSVPVVTPEGAAEFAPDAALSPLRRAADESLPWVAWTIANDLQPDWSQIGGLEPLAVDQFYAKWTGYLSSINRAAVGTVTDLTLRRIAKPKTPLTTKHEISIDNDSQRVEFFAEVNGPKTGTSTSVGATRYAVDLPVGARLLDWKFEPIGDESATAFAANGQTNGAGEFPGGTEFDDASSIPLDRNSNGSTNESGTQPVVQPWTVSKRGKITTLLLTSDQVGFRVKVNAVLPLSAGGRDNRLPLMHLTKIMKAGDGAQADDRDESTDFDQSHELLITRSIDAFVNWTRPVGGQKLDAGVEDAASLLTSGKVLVDRFATTGPIQDAFASARFRVRRNNRPFDVDSRITLRWEEGRWTAQTDCVITSEYCPDYLDIALPTRWCDSLQIVPLCISSRQPTLDPALQVLRLELRRDDATPEVDTGGEKPEDSDGQHVRSFRLISRLAVSEITRVSVPEIRIMDVRRHRIDVVVPTRLTNEQVRWRSNFAGPIEKPRWRSDGALEQYTNAASVVSSGDSDASASGVESNAELSVYAVTSPGWSIDLETLPRTDRIAELIHADHRVLVRPQSEHWLMVSRFDLLPGDQSSVRLSVPAVADLVGVWAGTRAADLRRVSGSPLASGDTAQNEVTETSVDAGEVIWDVPLPLSRLSQTVEVLIAFPKDLGNVLMPTLVGLATDDTESSVDWCEIPLQSTVLGQSVEPSDEMMDAIRSDAAKGEAVDGESIGDVTVGGNTGGGGQSRGAISSITSQTRLRWLASCVVEAIRSSSDALADRRDEEVAVWLRPWILRYRMLCDAAGRRIGGPVKENSTDSDSDSDAVESDGTPLPADSDDVISKPLLSWEEMDAYILSQETRYFSLDAFLADAVPNLDPSVSDGGLRSSNPSSRLGDLALAGRDSSTTWSDFLAVTTPPGFVDRWTFVWKGRRLPVQLLAQQRTPLSEYARQQVLRGGIFVALAGLVLIAVLIPRNRSRDEKNEPELPEWLPRVNWDHPSLWLFVLSGIGFMLMPIPMAAGLMLAAVVLGGSDWSRKWIVSRFHLRSNNVVKTGSAMKSGNAIHSGNAMKSNRELK</sequence>
<evidence type="ECO:0008006" key="5">
    <source>
        <dbReference type="Google" id="ProtNLM"/>
    </source>
</evidence>
<accession>A0A7W5H8Z8</accession>
<reference evidence="3 4" key="1">
    <citation type="submission" date="2020-08" db="EMBL/GenBank/DDBJ databases">
        <title>Genomic Encyclopedia of Type Strains, Phase III (KMG-III): the genomes of soil and plant-associated and newly described type strains.</title>
        <authorList>
            <person name="Whitman W."/>
        </authorList>
    </citation>
    <scope>NUCLEOTIDE SEQUENCE [LARGE SCALE GENOMIC DNA]</scope>
    <source>
        <strain evidence="3 4">CECT 8075</strain>
    </source>
</reference>
<feature type="compositionally biased region" description="Low complexity" evidence="1">
    <location>
        <begin position="81"/>
        <end position="94"/>
    </location>
</feature>
<keyword evidence="2" id="KW-0812">Transmembrane</keyword>
<proteinExistence type="predicted"/>
<feature type="compositionally biased region" description="Basic and acidic residues" evidence="1">
    <location>
        <begin position="735"/>
        <end position="744"/>
    </location>
</feature>
<feature type="region of interest" description="Disordered" evidence="1">
    <location>
        <begin position="1209"/>
        <end position="1228"/>
    </location>
</feature>
<feature type="region of interest" description="Disordered" evidence="1">
    <location>
        <begin position="2720"/>
        <end position="2742"/>
    </location>
</feature>
<dbReference type="EMBL" id="JACHXU010000030">
    <property type="protein sequence ID" value="MBB3209978.1"/>
    <property type="molecule type" value="Genomic_DNA"/>
</dbReference>
<feature type="region of interest" description="Disordered" evidence="1">
    <location>
        <begin position="1891"/>
        <end position="1910"/>
    </location>
</feature>
<feature type="region of interest" description="Disordered" evidence="1">
    <location>
        <begin position="402"/>
        <end position="422"/>
    </location>
</feature>
<feature type="transmembrane region" description="Helical" evidence="2">
    <location>
        <begin position="1325"/>
        <end position="1343"/>
    </location>
</feature>
<feature type="region of interest" description="Disordered" evidence="1">
    <location>
        <begin position="1596"/>
        <end position="1635"/>
    </location>
</feature>
<feature type="region of interest" description="Disordered" evidence="1">
    <location>
        <begin position="1392"/>
        <end position="1482"/>
    </location>
</feature>
<feature type="compositionally biased region" description="Basic and acidic residues" evidence="1">
    <location>
        <begin position="52"/>
        <end position="63"/>
    </location>
</feature>
<feature type="compositionally biased region" description="Pro residues" evidence="1">
    <location>
        <begin position="1426"/>
        <end position="1436"/>
    </location>
</feature>
<keyword evidence="2" id="KW-1133">Transmembrane helix</keyword>
<feature type="transmembrane region" description="Helical" evidence="2">
    <location>
        <begin position="2992"/>
        <end position="3020"/>
    </location>
</feature>
<dbReference type="RefSeq" id="WP_315854709.1">
    <property type="nucleotide sequence ID" value="NZ_JACHXU010000030.1"/>
</dbReference>
<name>A0A7W5H8Z8_9BACT</name>
<keyword evidence="2" id="KW-0472">Membrane</keyword>
<feature type="region of interest" description="Disordered" evidence="1">
    <location>
        <begin position="49"/>
        <end position="131"/>
    </location>
</feature>
<feature type="region of interest" description="Disordered" evidence="1">
    <location>
        <begin position="2800"/>
        <end position="2830"/>
    </location>
</feature>
<evidence type="ECO:0000256" key="2">
    <source>
        <dbReference type="SAM" id="Phobius"/>
    </source>
</evidence>
<evidence type="ECO:0000313" key="4">
    <source>
        <dbReference type="Proteomes" id="UP000536179"/>
    </source>
</evidence>
<comment type="caution">
    <text evidence="3">The sequence shown here is derived from an EMBL/GenBank/DDBJ whole genome shotgun (WGS) entry which is preliminary data.</text>
</comment>
<feature type="transmembrane region" description="Helical" evidence="2">
    <location>
        <begin position="2945"/>
        <end position="2964"/>
    </location>
</feature>
<evidence type="ECO:0000256" key="1">
    <source>
        <dbReference type="SAM" id="MobiDB-lite"/>
    </source>
</evidence>
<feature type="region of interest" description="Disordered" evidence="1">
    <location>
        <begin position="588"/>
        <end position="613"/>
    </location>
</feature>
<protein>
    <recommendedName>
        <fullName evidence="5">Transmembrane protein</fullName>
    </recommendedName>
</protein>
<dbReference type="Proteomes" id="UP000536179">
    <property type="component" value="Unassembled WGS sequence"/>
</dbReference>
<organism evidence="3 4">
    <name type="scientific">Aporhodopirellula rubra</name>
    <dbReference type="NCBI Taxonomy" id="980271"/>
    <lineage>
        <taxon>Bacteria</taxon>
        <taxon>Pseudomonadati</taxon>
        <taxon>Planctomycetota</taxon>
        <taxon>Planctomycetia</taxon>
        <taxon>Pirellulales</taxon>
        <taxon>Pirellulaceae</taxon>
        <taxon>Aporhodopirellula</taxon>
    </lineage>
</organism>
<feature type="compositionally biased region" description="Acidic residues" evidence="1">
    <location>
        <begin position="70"/>
        <end position="80"/>
    </location>
</feature>
<feature type="region of interest" description="Disordered" evidence="1">
    <location>
        <begin position="723"/>
        <end position="748"/>
    </location>
</feature>
<feature type="compositionally biased region" description="Acidic residues" evidence="1">
    <location>
        <begin position="2809"/>
        <end position="2819"/>
    </location>
</feature>
<evidence type="ECO:0000313" key="3">
    <source>
        <dbReference type="EMBL" id="MBB3209978.1"/>
    </source>
</evidence>
<feature type="region of interest" description="Disordered" evidence="1">
    <location>
        <begin position="771"/>
        <end position="801"/>
    </location>
</feature>